<dbReference type="InterPro" id="IPR005119">
    <property type="entry name" value="LysR_subst-bd"/>
</dbReference>
<dbReference type="GO" id="GO:0032993">
    <property type="term" value="C:protein-DNA complex"/>
    <property type="evidence" value="ECO:0007669"/>
    <property type="project" value="TreeGrafter"/>
</dbReference>
<dbReference type="InterPro" id="IPR000847">
    <property type="entry name" value="LysR_HTH_N"/>
</dbReference>
<evidence type="ECO:0000256" key="3">
    <source>
        <dbReference type="ARBA" id="ARBA00023125"/>
    </source>
</evidence>
<dbReference type="GO" id="GO:0003677">
    <property type="term" value="F:DNA binding"/>
    <property type="evidence" value="ECO:0007669"/>
    <property type="project" value="UniProtKB-KW"/>
</dbReference>
<keyword evidence="2" id="KW-0805">Transcription regulation</keyword>
<dbReference type="RefSeq" id="WP_096492923.1">
    <property type="nucleotide sequence ID" value="NZ_CP023445.1"/>
</dbReference>
<dbReference type="EMBL" id="CP023445">
    <property type="protein sequence ID" value="ATE53998.1"/>
    <property type="molecule type" value="Genomic_DNA"/>
</dbReference>
<protein>
    <submittedName>
        <fullName evidence="6">LysR family transcriptional regulator</fullName>
    </submittedName>
</protein>
<keyword evidence="7" id="KW-1185">Reference proteome</keyword>
<evidence type="ECO:0000313" key="7">
    <source>
        <dbReference type="Proteomes" id="UP000218505"/>
    </source>
</evidence>
<evidence type="ECO:0000259" key="5">
    <source>
        <dbReference type="PROSITE" id="PS50931"/>
    </source>
</evidence>
<keyword evidence="4" id="KW-0804">Transcription</keyword>
<dbReference type="CDD" id="cd08423">
    <property type="entry name" value="PBP2_LTTR_like_6"/>
    <property type="match status" value="1"/>
</dbReference>
<dbReference type="InterPro" id="IPR036390">
    <property type="entry name" value="WH_DNA-bd_sf"/>
</dbReference>
<dbReference type="GO" id="GO:0003700">
    <property type="term" value="F:DNA-binding transcription factor activity"/>
    <property type="evidence" value="ECO:0007669"/>
    <property type="project" value="InterPro"/>
</dbReference>
<dbReference type="PANTHER" id="PTHR30346:SF29">
    <property type="entry name" value="LYSR SUBSTRATE-BINDING"/>
    <property type="match status" value="1"/>
</dbReference>
<keyword evidence="3" id="KW-0238">DNA-binding</keyword>
<organism evidence="6 7">
    <name type="scientific">Actinosynnema pretiosum</name>
    <dbReference type="NCBI Taxonomy" id="42197"/>
    <lineage>
        <taxon>Bacteria</taxon>
        <taxon>Bacillati</taxon>
        <taxon>Actinomycetota</taxon>
        <taxon>Actinomycetes</taxon>
        <taxon>Pseudonocardiales</taxon>
        <taxon>Pseudonocardiaceae</taxon>
        <taxon>Actinosynnema</taxon>
    </lineage>
</organism>
<accession>A0A290Z4S3</accession>
<gene>
    <name evidence="6" type="ORF">CNX65_12420</name>
</gene>
<comment type="similarity">
    <text evidence="1">Belongs to the LysR transcriptional regulatory family.</text>
</comment>
<sequence length="308" mass="32515">MFGLERLRALHAVAAHGSIAGAAAALHVTPSGVSQQLAKLEREAGQPLLEPRGRGVRLTTAGHVLAGHAGRVLEQLARARAELDLLREDVTGTLRVGAIPTTLQALLPPALGALRERHPDLAVVLREGEAEESLPRLVSGELDVAVLDSWDDLPVRLPEGVVCVELMADVADLALPAGHRLAHRRVVDLAEVDDIGWIGWSVGTGCHGWLEHVLRGEGLGGRITSAVGGYPTQLALVAGTVGAAVVPRLGRVVVPEGVRMIATRPVLGRRILAVTRAEDVERGVVRACVDVLREVADRFTQAEAGVAR</sequence>
<dbReference type="InterPro" id="IPR036388">
    <property type="entry name" value="WH-like_DNA-bd_sf"/>
</dbReference>
<dbReference type="Pfam" id="PF03466">
    <property type="entry name" value="LysR_substrate"/>
    <property type="match status" value="1"/>
</dbReference>
<dbReference type="AlphaFoldDB" id="A0A290Z4S3"/>
<feature type="domain" description="HTH lysR-type" evidence="5">
    <location>
        <begin position="2"/>
        <end position="59"/>
    </location>
</feature>
<dbReference type="Proteomes" id="UP000218505">
    <property type="component" value="Chromosome"/>
</dbReference>
<dbReference type="Gene3D" id="1.10.10.10">
    <property type="entry name" value="Winged helix-like DNA-binding domain superfamily/Winged helix DNA-binding domain"/>
    <property type="match status" value="1"/>
</dbReference>
<name>A0A290Z4S3_9PSEU</name>
<dbReference type="PANTHER" id="PTHR30346">
    <property type="entry name" value="TRANSCRIPTIONAL DUAL REGULATOR HCAR-RELATED"/>
    <property type="match status" value="1"/>
</dbReference>
<evidence type="ECO:0000256" key="2">
    <source>
        <dbReference type="ARBA" id="ARBA00023015"/>
    </source>
</evidence>
<reference evidence="6" key="1">
    <citation type="submission" date="2017-09" db="EMBL/GenBank/DDBJ databases">
        <title>Complete Genome Sequence of ansamitocin-producing Bacterium Actinosynnema pretiosum X47.</title>
        <authorList>
            <person name="Cao G."/>
            <person name="Zong G."/>
            <person name="Zhong C."/>
            <person name="Fu J."/>
        </authorList>
    </citation>
    <scope>NUCLEOTIDE SEQUENCE [LARGE SCALE GENOMIC DNA]</scope>
    <source>
        <strain evidence="6">X47</strain>
    </source>
</reference>
<dbReference type="SUPFAM" id="SSF53850">
    <property type="entry name" value="Periplasmic binding protein-like II"/>
    <property type="match status" value="1"/>
</dbReference>
<dbReference type="KEGG" id="apre:CNX65_12420"/>
<proteinExistence type="inferred from homology"/>
<dbReference type="PROSITE" id="PS50931">
    <property type="entry name" value="HTH_LYSR"/>
    <property type="match status" value="1"/>
</dbReference>
<dbReference type="SUPFAM" id="SSF46785">
    <property type="entry name" value="Winged helix' DNA-binding domain"/>
    <property type="match status" value="1"/>
</dbReference>
<evidence type="ECO:0000256" key="1">
    <source>
        <dbReference type="ARBA" id="ARBA00009437"/>
    </source>
</evidence>
<evidence type="ECO:0000313" key="6">
    <source>
        <dbReference type="EMBL" id="ATE53998.1"/>
    </source>
</evidence>
<dbReference type="Pfam" id="PF00126">
    <property type="entry name" value="HTH_1"/>
    <property type="match status" value="1"/>
</dbReference>
<dbReference type="Gene3D" id="3.40.190.10">
    <property type="entry name" value="Periplasmic binding protein-like II"/>
    <property type="match status" value="2"/>
</dbReference>
<evidence type="ECO:0000256" key="4">
    <source>
        <dbReference type="ARBA" id="ARBA00023163"/>
    </source>
</evidence>